<dbReference type="Pfam" id="PF00089">
    <property type="entry name" value="Trypsin"/>
    <property type="match status" value="1"/>
</dbReference>
<dbReference type="InterPro" id="IPR051487">
    <property type="entry name" value="Ser/Thr_Proteases_Immune/Dev"/>
</dbReference>
<evidence type="ECO:0000259" key="4">
    <source>
        <dbReference type="PROSITE" id="PS50240"/>
    </source>
</evidence>
<accession>A0A068FB66</accession>
<dbReference type="PANTHER" id="PTHR24256">
    <property type="entry name" value="TRYPTASE-RELATED"/>
    <property type="match status" value="1"/>
</dbReference>
<dbReference type="SMART" id="SM00020">
    <property type="entry name" value="Tryp_SPc"/>
    <property type="match status" value="1"/>
</dbReference>
<keyword evidence="3" id="KW-0732">Signal</keyword>
<dbReference type="PROSITE" id="PS50240">
    <property type="entry name" value="TRYPSIN_DOM"/>
    <property type="match status" value="1"/>
</dbReference>
<dbReference type="Gene3D" id="2.40.10.10">
    <property type="entry name" value="Trypsin-like serine proteases"/>
    <property type="match status" value="1"/>
</dbReference>
<organism evidence="5">
    <name type="scientific">Nilaparvata lugens</name>
    <name type="common">Brown planthopper</name>
    <dbReference type="NCBI Taxonomy" id="108931"/>
    <lineage>
        <taxon>Eukaryota</taxon>
        <taxon>Metazoa</taxon>
        <taxon>Ecdysozoa</taxon>
        <taxon>Arthropoda</taxon>
        <taxon>Hexapoda</taxon>
        <taxon>Insecta</taxon>
        <taxon>Pterygota</taxon>
        <taxon>Neoptera</taxon>
        <taxon>Paraneoptera</taxon>
        <taxon>Hemiptera</taxon>
        <taxon>Auchenorrhyncha</taxon>
        <taxon>Fulgoroidea</taxon>
        <taxon>Delphacidae</taxon>
        <taxon>Delphacinae</taxon>
        <taxon>Nilaparvata</taxon>
    </lineage>
</organism>
<dbReference type="EMBL" id="KJ512066">
    <property type="protein sequence ID" value="AID60289.1"/>
    <property type="molecule type" value="mRNA"/>
</dbReference>
<feature type="domain" description="Peptidase S1" evidence="4">
    <location>
        <begin position="31"/>
        <end position="330"/>
    </location>
</feature>
<dbReference type="GO" id="GO:0004252">
    <property type="term" value="F:serine-type endopeptidase activity"/>
    <property type="evidence" value="ECO:0007669"/>
    <property type="project" value="InterPro"/>
</dbReference>
<dbReference type="AlphaFoldDB" id="A0A068FB66"/>
<reference evidence="5" key="2">
    <citation type="submission" date="2014-02" db="EMBL/GenBank/DDBJ databases">
        <authorList>
            <person name="Bao Y.-Y."/>
            <person name="Zhang C.-X."/>
        </authorList>
    </citation>
    <scope>NUCLEOTIDE SEQUENCE</scope>
</reference>
<dbReference type="GO" id="GO:0006508">
    <property type="term" value="P:proteolysis"/>
    <property type="evidence" value="ECO:0007669"/>
    <property type="project" value="InterPro"/>
</dbReference>
<dbReference type="EMBL" id="KU932252">
    <property type="protein sequence ID" value="APA33888.1"/>
    <property type="molecule type" value="mRNA"/>
</dbReference>
<feature type="chain" id="PRO_5001650417" evidence="3">
    <location>
        <begin position="19"/>
        <end position="334"/>
    </location>
</feature>
<sequence length="334" mass="37697">MKTLLCFIAVLSITGTQGQDDNPTSALNGFLVNDERCGTQPAIQPDPTYTPYPDKLQLVEKGEFPWLVWVSIQDPEPKTFDPLNGEDFTRCMGSIIAKRYVLTASSCLANYAALGKNPEELSGAVVGAGFLDPTAPWSCKNGECPENIYLARSALTMDDFGAADKANNIALIVTAKDIVFNDYVLPICMLHDELLYSQKFWGERGVRVTGWGHKNEESRRHNRLIQAPAEIFTEEENKIFHRNHLPDSMRSKEVYYSFFGVGGEEDEVYTDEDIGGPFMIKKLIEYSDSPRYYLLGIRSFKAEESLPPHHSTFVYTRVGYHQKWILDHLSPVHQ</sequence>
<evidence type="ECO:0000256" key="3">
    <source>
        <dbReference type="SAM" id="SignalP"/>
    </source>
</evidence>
<evidence type="ECO:0000313" key="5">
    <source>
        <dbReference type="EMBL" id="AID60289.1"/>
    </source>
</evidence>
<comment type="similarity">
    <text evidence="2">Belongs to the peptidase S1 family. CLIP subfamily.</text>
</comment>
<proteinExistence type="evidence at transcript level"/>
<name>A0A068FB66_NILLU</name>
<evidence type="ECO:0000256" key="1">
    <source>
        <dbReference type="ARBA" id="ARBA00023157"/>
    </source>
</evidence>
<feature type="signal peptide" evidence="3">
    <location>
        <begin position="1"/>
        <end position="18"/>
    </location>
</feature>
<evidence type="ECO:0000256" key="2">
    <source>
        <dbReference type="ARBA" id="ARBA00024195"/>
    </source>
</evidence>
<dbReference type="InterPro" id="IPR001254">
    <property type="entry name" value="Trypsin_dom"/>
</dbReference>
<dbReference type="InterPro" id="IPR009003">
    <property type="entry name" value="Peptidase_S1_PA"/>
</dbReference>
<evidence type="ECO:0000313" key="6">
    <source>
        <dbReference type="EMBL" id="APA33888.1"/>
    </source>
</evidence>
<reference evidence="6" key="3">
    <citation type="journal article" date="2016" name="BMC Genomics">
        <title>Seminal fluid protein genes of the brown planthopper, Nilaparvata lugens.</title>
        <authorList>
            <person name="Yu B."/>
            <person name="Li D.T."/>
            <person name="Lu J.B."/>
            <person name="Zhang W.X."/>
            <person name="Zhang C.X."/>
        </authorList>
    </citation>
    <scope>NUCLEOTIDE SEQUENCE</scope>
    <source>
        <strain evidence="6">NlSFP_secreted_comp36549</strain>
    </source>
</reference>
<dbReference type="InterPro" id="IPR043504">
    <property type="entry name" value="Peptidase_S1_PA_chymotrypsin"/>
</dbReference>
<dbReference type="SUPFAM" id="SSF50494">
    <property type="entry name" value="Trypsin-like serine proteases"/>
    <property type="match status" value="1"/>
</dbReference>
<protein>
    <submittedName>
        <fullName evidence="5">Easter-5</fullName>
    </submittedName>
    <submittedName>
        <fullName evidence="6">Seminal fluid protein</fullName>
    </submittedName>
</protein>
<dbReference type="OrthoDB" id="6607982at2759"/>
<keyword evidence="1" id="KW-1015">Disulfide bond</keyword>
<reference evidence="5" key="1">
    <citation type="journal article" date="2014" name="BMC Genomics">
        <title>Genomic insights into the serine protease gene family and expression profile analysis in the planthopper, Nilaparvata lugens.</title>
        <authorList>
            <person name="Bao Y.Y."/>
            <person name="Qin X."/>
            <person name="Yu B."/>
            <person name="Chen L.B."/>
            <person name="Wang Z.C."/>
            <person name="Zhang C.X."/>
        </authorList>
    </citation>
    <scope>NUCLEOTIDE SEQUENCE</scope>
</reference>